<proteinExistence type="predicted"/>
<accession>A0A699RG57</accession>
<comment type="caution">
    <text evidence="1">The sequence shown here is derived from an EMBL/GenBank/DDBJ whole genome shotgun (WGS) entry which is preliminary data.</text>
</comment>
<name>A0A699RG57_TANCI</name>
<reference evidence="1" key="1">
    <citation type="journal article" date="2019" name="Sci. Rep.">
        <title>Draft genome of Tanacetum cinerariifolium, the natural source of mosquito coil.</title>
        <authorList>
            <person name="Yamashiro T."/>
            <person name="Shiraishi A."/>
            <person name="Satake H."/>
            <person name="Nakayama K."/>
        </authorList>
    </citation>
    <scope>NUCLEOTIDE SEQUENCE</scope>
</reference>
<feature type="non-terminal residue" evidence="1">
    <location>
        <position position="26"/>
    </location>
</feature>
<evidence type="ECO:0000313" key="1">
    <source>
        <dbReference type="EMBL" id="GFC86309.1"/>
    </source>
</evidence>
<organism evidence="1">
    <name type="scientific">Tanacetum cinerariifolium</name>
    <name type="common">Dalmatian daisy</name>
    <name type="synonym">Chrysanthemum cinerariifolium</name>
    <dbReference type="NCBI Taxonomy" id="118510"/>
    <lineage>
        <taxon>Eukaryota</taxon>
        <taxon>Viridiplantae</taxon>
        <taxon>Streptophyta</taxon>
        <taxon>Embryophyta</taxon>
        <taxon>Tracheophyta</taxon>
        <taxon>Spermatophyta</taxon>
        <taxon>Magnoliopsida</taxon>
        <taxon>eudicotyledons</taxon>
        <taxon>Gunneridae</taxon>
        <taxon>Pentapetalae</taxon>
        <taxon>asterids</taxon>
        <taxon>campanulids</taxon>
        <taxon>Asterales</taxon>
        <taxon>Asteraceae</taxon>
        <taxon>Asteroideae</taxon>
        <taxon>Anthemideae</taxon>
        <taxon>Anthemidinae</taxon>
        <taxon>Tanacetum</taxon>
    </lineage>
</organism>
<dbReference type="EMBL" id="BKCJ011104490">
    <property type="protein sequence ID" value="GFC86309.1"/>
    <property type="molecule type" value="Genomic_DNA"/>
</dbReference>
<gene>
    <name evidence="1" type="ORF">Tci_858279</name>
</gene>
<protein>
    <submittedName>
        <fullName evidence="1">Glycine-rich RNA-binding protein RZ1A</fullName>
    </submittedName>
</protein>
<dbReference type="AlphaFoldDB" id="A0A699RG57"/>
<sequence length="26" mass="2852">MSDEVEYRCFIGGLSWSTTDGALKDA</sequence>